<keyword evidence="7 15" id="KW-0328">Glycosyltransferase</keyword>
<evidence type="ECO:0000256" key="8">
    <source>
        <dbReference type="ARBA" id="ARBA00022679"/>
    </source>
</evidence>
<comment type="catalytic activity">
    <reaction evidence="14">
        <text>IMP + diphosphate = hypoxanthine + 5-phospho-alpha-D-ribose 1-diphosphate</text>
        <dbReference type="Rhea" id="RHEA:17973"/>
        <dbReference type="ChEBI" id="CHEBI:17368"/>
        <dbReference type="ChEBI" id="CHEBI:33019"/>
        <dbReference type="ChEBI" id="CHEBI:58017"/>
        <dbReference type="ChEBI" id="CHEBI:58053"/>
        <dbReference type="EC" id="2.4.2.8"/>
    </reaction>
    <physiologicalReaction direction="right-to-left" evidence="14">
        <dbReference type="Rhea" id="RHEA:17975"/>
    </physiologicalReaction>
</comment>
<evidence type="ECO:0000259" key="16">
    <source>
        <dbReference type="Pfam" id="PF00156"/>
    </source>
</evidence>
<evidence type="ECO:0000256" key="1">
    <source>
        <dbReference type="ARBA" id="ARBA00001946"/>
    </source>
</evidence>
<keyword evidence="6 15" id="KW-0963">Cytoplasm</keyword>
<dbReference type="SUPFAM" id="SSF53271">
    <property type="entry name" value="PRTase-like"/>
    <property type="match status" value="1"/>
</dbReference>
<gene>
    <name evidence="17" type="primary">hpt</name>
    <name evidence="17" type="ORF">CUN48_06615</name>
</gene>
<evidence type="ECO:0000256" key="7">
    <source>
        <dbReference type="ARBA" id="ARBA00022676"/>
    </source>
</evidence>
<dbReference type="Proteomes" id="UP000230790">
    <property type="component" value="Unassembled WGS sequence"/>
</dbReference>
<dbReference type="EMBL" id="PGTN01000033">
    <property type="protein sequence ID" value="PJF47855.1"/>
    <property type="molecule type" value="Genomic_DNA"/>
</dbReference>
<sequence length="173" mass="19253">MTSGIKRVLFTESQIAARVAELGAQISRDYAGKDLLLVGILRGGVVFLADLMRCITIPCSLDFMAVTSYGVGARESNRSPRIMLDLREDILGRNVLLIEDIVDSGYTFDHLLQLLRTREPASLKVCALLNKPARREVQVPIDYLGFEIPDVYVCGYGIDADERYRNLPYIAAV</sequence>
<dbReference type="PANTHER" id="PTHR43340:SF1">
    <property type="entry name" value="HYPOXANTHINE PHOSPHORIBOSYLTRANSFERASE"/>
    <property type="match status" value="1"/>
</dbReference>
<dbReference type="Pfam" id="PF00156">
    <property type="entry name" value="Pribosyltran"/>
    <property type="match status" value="1"/>
</dbReference>
<evidence type="ECO:0000256" key="4">
    <source>
        <dbReference type="ARBA" id="ARBA00004676"/>
    </source>
</evidence>
<evidence type="ECO:0000313" key="18">
    <source>
        <dbReference type="Proteomes" id="UP000230790"/>
    </source>
</evidence>
<dbReference type="Gene3D" id="3.40.50.2020">
    <property type="match status" value="1"/>
</dbReference>
<evidence type="ECO:0000256" key="5">
    <source>
        <dbReference type="ARBA" id="ARBA00008391"/>
    </source>
</evidence>
<comment type="subcellular location">
    <subcellularLocation>
        <location evidence="2 15">Cytoplasm</location>
    </subcellularLocation>
</comment>
<comment type="similarity">
    <text evidence="5 15">Belongs to the purine/pyrimidine phosphoribosyltransferase family.</text>
</comment>
<dbReference type="EC" id="2.4.2.8" evidence="15"/>
<name>A0A2M8QDG6_9CHLR</name>
<accession>A0A2M8QDG6</accession>
<comment type="cofactor">
    <cofactor evidence="1 15">
        <name>Mg(2+)</name>
        <dbReference type="ChEBI" id="CHEBI:18420"/>
    </cofactor>
</comment>
<reference evidence="17 18" key="1">
    <citation type="submission" date="2017-11" db="EMBL/GenBank/DDBJ databases">
        <title>Evolution of Phototrophy in the Chloroflexi Phylum Driven by Horizontal Gene Transfer.</title>
        <authorList>
            <person name="Ward L.M."/>
            <person name="Hemp J."/>
            <person name="Shih P.M."/>
            <person name="Mcglynn S.E."/>
            <person name="Fischer W."/>
        </authorList>
    </citation>
    <scope>NUCLEOTIDE SEQUENCE [LARGE SCALE GENOMIC DNA]</scope>
    <source>
        <strain evidence="17">JP3_7</strain>
    </source>
</reference>
<dbReference type="InterPro" id="IPR005904">
    <property type="entry name" value="Hxn_phspho_trans"/>
</dbReference>
<dbReference type="InterPro" id="IPR000836">
    <property type="entry name" value="PRTase_dom"/>
</dbReference>
<keyword evidence="11 15" id="KW-0547">Nucleotide-binding</keyword>
<comment type="pathway">
    <text evidence="3 15">Purine metabolism; IMP biosynthesis via salvage pathway; IMP from hypoxanthine: step 1/1.</text>
</comment>
<comment type="catalytic activity">
    <reaction evidence="13">
        <text>GMP + diphosphate = guanine + 5-phospho-alpha-D-ribose 1-diphosphate</text>
        <dbReference type="Rhea" id="RHEA:25424"/>
        <dbReference type="ChEBI" id="CHEBI:16235"/>
        <dbReference type="ChEBI" id="CHEBI:33019"/>
        <dbReference type="ChEBI" id="CHEBI:58017"/>
        <dbReference type="ChEBI" id="CHEBI:58115"/>
        <dbReference type="EC" id="2.4.2.8"/>
    </reaction>
    <physiologicalReaction direction="right-to-left" evidence="13">
        <dbReference type="Rhea" id="RHEA:25426"/>
    </physiologicalReaction>
</comment>
<dbReference type="GO" id="GO:0052657">
    <property type="term" value="F:guanine phosphoribosyltransferase activity"/>
    <property type="evidence" value="ECO:0007669"/>
    <property type="project" value="UniProtKB-ARBA"/>
</dbReference>
<evidence type="ECO:0000256" key="12">
    <source>
        <dbReference type="ARBA" id="ARBA00022842"/>
    </source>
</evidence>
<dbReference type="GO" id="GO:0004422">
    <property type="term" value="F:hypoxanthine phosphoribosyltransferase activity"/>
    <property type="evidence" value="ECO:0007669"/>
    <property type="project" value="InterPro"/>
</dbReference>
<dbReference type="UniPathway" id="UPA00591">
    <property type="reaction ID" value="UER00648"/>
</dbReference>
<evidence type="ECO:0000256" key="6">
    <source>
        <dbReference type="ARBA" id="ARBA00022490"/>
    </source>
</evidence>
<dbReference type="GO" id="GO:0000166">
    <property type="term" value="F:nucleotide binding"/>
    <property type="evidence" value="ECO:0007669"/>
    <property type="project" value="UniProtKB-KW"/>
</dbReference>
<feature type="domain" description="Phosphoribosyltransferase" evidence="16">
    <location>
        <begin position="13"/>
        <end position="159"/>
    </location>
</feature>
<keyword evidence="10 15" id="KW-0660">Purine salvage</keyword>
<comment type="pathway">
    <text evidence="4">Purine metabolism; GMP biosynthesis via salvage pathway; GMP from guanine: step 1/1.</text>
</comment>
<dbReference type="GO" id="GO:0000287">
    <property type="term" value="F:magnesium ion binding"/>
    <property type="evidence" value="ECO:0007669"/>
    <property type="project" value="TreeGrafter"/>
</dbReference>
<organism evidence="17 18">
    <name type="scientific">Candidatus Thermofonsia Clade 3 bacterium</name>
    <dbReference type="NCBI Taxonomy" id="2364212"/>
    <lineage>
        <taxon>Bacteria</taxon>
        <taxon>Bacillati</taxon>
        <taxon>Chloroflexota</taxon>
        <taxon>Candidatus Thermofontia</taxon>
        <taxon>Candidatus Thermofonsia Clade 3</taxon>
    </lineage>
</organism>
<comment type="caution">
    <text evidence="17">The sequence shown here is derived from an EMBL/GenBank/DDBJ whole genome shotgun (WGS) entry which is preliminary data.</text>
</comment>
<dbReference type="AlphaFoldDB" id="A0A2M8QDG6"/>
<keyword evidence="12 15" id="KW-0460">Magnesium</keyword>
<dbReference type="PANTHER" id="PTHR43340">
    <property type="entry name" value="HYPOXANTHINE-GUANINE PHOSPHORIBOSYLTRANSFERASE"/>
    <property type="match status" value="1"/>
</dbReference>
<keyword evidence="8 15" id="KW-0808">Transferase</keyword>
<evidence type="ECO:0000256" key="10">
    <source>
        <dbReference type="ARBA" id="ARBA00022726"/>
    </source>
</evidence>
<evidence type="ECO:0000313" key="17">
    <source>
        <dbReference type="EMBL" id="PJF47855.1"/>
    </source>
</evidence>
<evidence type="ECO:0000256" key="9">
    <source>
        <dbReference type="ARBA" id="ARBA00022723"/>
    </source>
</evidence>
<dbReference type="GO" id="GO:0046100">
    <property type="term" value="P:hypoxanthine metabolic process"/>
    <property type="evidence" value="ECO:0007669"/>
    <property type="project" value="TreeGrafter"/>
</dbReference>
<dbReference type="CDD" id="cd06223">
    <property type="entry name" value="PRTases_typeI"/>
    <property type="match status" value="1"/>
</dbReference>
<dbReference type="NCBIfam" id="TIGR01203">
    <property type="entry name" value="HGPRTase"/>
    <property type="match status" value="1"/>
</dbReference>
<dbReference type="GO" id="GO:0032264">
    <property type="term" value="P:IMP salvage"/>
    <property type="evidence" value="ECO:0007669"/>
    <property type="project" value="UniProtKB-UniPathway"/>
</dbReference>
<evidence type="ECO:0000256" key="3">
    <source>
        <dbReference type="ARBA" id="ARBA00004669"/>
    </source>
</evidence>
<dbReference type="GO" id="GO:0006178">
    <property type="term" value="P:guanine salvage"/>
    <property type="evidence" value="ECO:0007669"/>
    <property type="project" value="TreeGrafter"/>
</dbReference>
<proteinExistence type="inferred from homology"/>
<dbReference type="GO" id="GO:0005829">
    <property type="term" value="C:cytosol"/>
    <property type="evidence" value="ECO:0007669"/>
    <property type="project" value="TreeGrafter"/>
</dbReference>
<evidence type="ECO:0000256" key="2">
    <source>
        <dbReference type="ARBA" id="ARBA00004496"/>
    </source>
</evidence>
<evidence type="ECO:0000256" key="11">
    <source>
        <dbReference type="ARBA" id="ARBA00022741"/>
    </source>
</evidence>
<keyword evidence="9 15" id="KW-0479">Metal-binding</keyword>
<evidence type="ECO:0000256" key="14">
    <source>
        <dbReference type="ARBA" id="ARBA00049402"/>
    </source>
</evidence>
<dbReference type="InterPro" id="IPR029057">
    <property type="entry name" value="PRTase-like"/>
</dbReference>
<protein>
    <recommendedName>
        <fullName evidence="15">Hypoxanthine phosphoribosyltransferase</fullName>
        <ecNumber evidence="15">2.4.2.8</ecNumber>
    </recommendedName>
</protein>
<dbReference type="FunFam" id="3.40.50.2020:FF:000006">
    <property type="entry name" value="Hypoxanthine phosphoribosyltransferase"/>
    <property type="match status" value="1"/>
</dbReference>
<dbReference type="GO" id="GO:0032263">
    <property type="term" value="P:GMP salvage"/>
    <property type="evidence" value="ECO:0007669"/>
    <property type="project" value="TreeGrafter"/>
</dbReference>
<evidence type="ECO:0000256" key="15">
    <source>
        <dbReference type="RuleBase" id="RU364099"/>
    </source>
</evidence>
<evidence type="ECO:0000256" key="13">
    <source>
        <dbReference type="ARBA" id="ARBA00048811"/>
    </source>
</evidence>
<dbReference type="GO" id="GO:0006166">
    <property type="term" value="P:purine ribonucleoside salvage"/>
    <property type="evidence" value="ECO:0007669"/>
    <property type="project" value="UniProtKB-KW"/>
</dbReference>
<dbReference type="InterPro" id="IPR050408">
    <property type="entry name" value="HGPRT"/>
</dbReference>